<gene>
    <name evidence="2" type="ORF">Tco_0752349</name>
</gene>
<comment type="caution">
    <text evidence="2">The sequence shown here is derived from an EMBL/GenBank/DDBJ whole genome shotgun (WGS) entry which is preliminary data.</text>
</comment>
<feature type="compositionally biased region" description="Basic and acidic residues" evidence="1">
    <location>
        <begin position="217"/>
        <end position="234"/>
    </location>
</feature>
<reference evidence="2" key="2">
    <citation type="submission" date="2022-01" db="EMBL/GenBank/DDBJ databases">
        <authorList>
            <person name="Yamashiro T."/>
            <person name="Shiraishi A."/>
            <person name="Satake H."/>
            <person name="Nakayama K."/>
        </authorList>
    </citation>
    <scope>NUCLEOTIDE SEQUENCE</scope>
</reference>
<organism evidence="2 3">
    <name type="scientific">Tanacetum coccineum</name>
    <dbReference type="NCBI Taxonomy" id="301880"/>
    <lineage>
        <taxon>Eukaryota</taxon>
        <taxon>Viridiplantae</taxon>
        <taxon>Streptophyta</taxon>
        <taxon>Embryophyta</taxon>
        <taxon>Tracheophyta</taxon>
        <taxon>Spermatophyta</taxon>
        <taxon>Magnoliopsida</taxon>
        <taxon>eudicotyledons</taxon>
        <taxon>Gunneridae</taxon>
        <taxon>Pentapetalae</taxon>
        <taxon>asterids</taxon>
        <taxon>campanulids</taxon>
        <taxon>Asterales</taxon>
        <taxon>Asteraceae</taxon>
        <taxon>Asteroideae</taxon>
        <taxon>Anthemideae</taxon>
        <taxon>Anthemidinae</taxon>
        <taxon>Tanacetum</taxon>
    </lineage>
</organism>
<feature type="region of interest" description="Disordered" evidence="1">
    <location>
        <begin position="206"/>
        <end position="234"/>
    </location>
</feature>
<proteinExistence type="predicted"/>
<dbReference type="EMBL" id="BQNB010011078">
    <property type="protein sequence ID" value="GJS85808.1"/>
    <property type="molecule type" value="Genomic_DNA"/>
</dbReference>
<feature type="compositionally biased region" description="Polar residues" evidence="1">
    <location>
        <begin position="206"/>
        <end position="215"/>
    </location>
</feature>
<keyword evidence="3" id="KW-1185">Reference proteome</keyword>
<dbReference type="Proteomes" id="UP001151760">
    <property type="component" value="Unassembled WGS sequence"/>
</dbReference>
<name>A0ABQ4ZAB7_9ASTR</name>
<evidence type="ECO:0000256" key="1">
    <source>
        <dbReference type="SAM" id="MobiDB-lite"/>
    </source>
</evidence>
<protein>
    <submittedName>
        <fullName evidence="2">Uncharacterized protein</fullName>
    </submittedName>
</protein>
<accession>A0ABQ4ZAB7</accession>
<evidence type="ECO:0000313" key="3">
    <source>
        <dbReference type="Proteomes" id="UP001151760"/>
    </source>
</evidence>
<sequence length="234" mass="27472">METKDTVSLCSVLKDQEIQRLQEKARLSKGGYMNSFRVLQTNTAFLLRKDFLSYNSIPEGAFERAFLQIFGVEVSTFKRIFSLNLDKLEEQLTKDKLHENDFKIALTALKAPFDRFFNYEMQKSLTFESRQEFKKYTGMEPQFFKEWILKDFDFIEKYMLETILHEQEIQKLLNEKKLQTQEVQINTIKALNADSIVMENTYSSKENSSSETVFNKSVKESSLDSETKDVHAIK</sequence>
<reference evidence="2" key="1">
    <citation type="journal article" date="2022" name="Int. J. Mol. Sci.">
        <title>Draft Genome of Tanacetum Coccineum: Genomic Comparison of Closely Related Tanacetum-Family Plants.</title>
        <authorList>
            <person name="Yamashiro T."/>
            <person name="Shiraishi A."/>
            <person name="Nakayama K."/>
            <person name="Satake H."/>
        </authorList>
    </citation>
    <scope>NUCLEOTIDE SEQUENCE</scope>
</reference>
<evidence type="ECO:0000313" key="2">
    <source>
        <dbReference type="EMBL" id="GJS85808.1"/>
    </source>
</evidence>